<reference evidence="1" key="1">
    <citation type="submission" date="2013-08" db="EMBL/GenBank/DDBJ databases">
        <authorList>
            <person name="Mendez C."/>
            <person name="Richter M."/>
            <person name="Ferrer M."/>
            <person name="Sanchez J."/>
        </authorList>
    </citation>
    <scope>NUCLEOTIDE SEQUENCE</scope>
</reference>
<reference evidence="1" key="2">
    <citation type="journal article" date="2014" name="ISME J.">
        <title>Microbial stratification in low pH oxic and suboxic macroscopic growths along an acid mine drainage.</title>
        <authorList>
            <person name="Mendez-Garcia C."/>
            <person name="Mesa V."/>
            <person name="Sprenger R.R."/>
            <person name="Richter M."/>
            <person name="Diez M.S."/>
            <person name="Solano J."/>
            <person name="Bargiela R."/>
            <person name="Golyshina O.V."/>
            <person name="Manteca A."/>
            <person name="Ramos J.L."/>
            <person name="Gallego J.R."/>
            <person name="Llorente I."/>
            <person name="Martins Dos Santos V.A."/>
            <person name="Jensen O.N."/>
            <person name="Pelaez A.I."/>
            <person name="Sanchez J."/>
            <person name="Ferrer M."/>
        </authorList>
    </citation>
    <scope>NUCLEOTIDE SEQUENCE</scope>
</reference>
<dbReference type="AlphaFoldDB" id="T0Z0L6"/>
<dbReference type="EMBL" id="AUZX01012818">
    <property type="protein sequence ID" value="EQD37722.1"/>
    <property type="molecule type" value="Genomic_DNA"/>
</dbReference>
<organism evidence="1">
    <name type="scientific">mine drainage metagenome</name>
    <dbReference type="NCBI Taxonomy" id="410659"/>
    <lineage>
        <taxon>unclassified sequences</taxon>
        <taxon>metagenomes</taxon>
        <taxon>ecological metagenomes</taxon>
    </lineage>
</organism>
<feature type="non-terminal residue" evidence="1">
    <location>
        <position position="72"/>
    </location>
</feature>
<name>T0Z0L6_9ZZZZ</name>
<accession>T0Z0L6</accession>
<comment type="caution">
    <text evidence="1">The sequence shown here is derived from an EMBL/GenBank/DDBJ whole genome shotgun (WGS) entry which is preliminary data.</text>
</comment>
<sequence>MRQTQTFRTFSLFHKIVACVLSATIPPATLPEAALALPHGGVVSKGSATLGYSTGKLLISQSTTSATFNWGS</sequence>
<proteinExistence type="predicted"/>
<gene>
    <name evidence="1" type="ORF">B1A_17433</name>
</gene>
<evidence type="ECO:0000313" key="1">
    <source>
        <dbReference type="EMBL" id="EQD37722.1"/>
    </source>
</evidence>
<protein>
    <submittedName>
        <fullName evidence="1">Uncharacterized protein</fullName>
    </submittedName>
</protein>